<evidence type="ECO:0000313" key="2">
    <source>
        <dbReference type="Proteomes" id="UP000234323"/>
    </source>
</evidence>
<sequence length="153" mass="17934">MQNDYCNILPYIKKFIMKEKRVKYLAIKSFDNIDLSTLEDEVNEFYLYNIKVLNFCELYLAIGAYEFAESLNNSKLTKTPLRYWRTVLLQAPNLAVFACRLHQTQQLRKGCGHLLSKKTKGSLNIYNELNVDINDDDVSDEDNMDVDELIIYE</sequence>
<accession>A0A2I1HIQ0</accession>
<gene>
    <name evidence="1" type="ORF">RhiirA4_550144</name>
</gene>
<dbReference type="EMBL" id="LLXI01003156">
    <property type="protein sequence ID" value="PKY58736.1"/>
    <property type="molecule type" value="Genomic_DNA"/>
</dbReference>
<reference evidence="1 2" key="1">
    <citation type="submission" date="2015-10" db="EMBL/GenBank/DDBJ databases">
        <title>Genome analyses suggest a sexual origin of heterokaryosis in a supposedly ancient asexual fungus.</title>
        <authorList>
            <person name="Ropars J."/>
            <person name="Sedzielewska K."/>
            <person name="Noel J."/>
            <person name="Charron P."/>
            <person name="Farinelli L."/>
            <person name="Marton T."/>
            <person name="Kruger M."/>
            <person name="Pelin A."/>
            <person name="Brachmann A."/>
            <person name="Corradi N."/>
        </authorList>
    </citation>
    <scope>NUCLEOTIDE SEQUENCE [LARGE SCALE GENOMIC DNA]</scope>
    <source>
        <strain evidence="1 2">A4</strain>
    </source>
</reference>
<evidence type="ECO:0000313" key="1">
    <source>
        <dbReference type="EMBL" id="PKY58736.1"/>
    </source>
</evidence>
<proteinExistence type="predicted"/>
<protein>
    <submittedName>
        <fullName evidence="1">Uncharacterized protein</fullName>
    </submittedName>
</protein>
<dbReference type="Proteomes" id="UP000234323">
    <property type="component" value="Unassembled WGS sequence"/>
</dbReference>
<name>A0A2I1HIQ0_9GLOM</name>
<keyword evidence="2" id="KW-1185">Reference proteome</keyword>
<comment type="caution">
    <text evidence="1">The sequence shown here is derived from an EMBL/GenBank/DDBJ whole genome shotgun (WGS) entry which is preliminary data.</text>
</comment>
<organism evidence="1 2">
    <name type="scientific">Rhizophagus irregularis</name>
    <dbReference type="NCBI Taxonomy" id="588596"/>
    <lineage>
        <taxon>Eukaryota</taxon>
        <taxon>Fungi</taxon>
        <taxon>Fungi incertae sedis</taxon>
        <taxon>Mucoromycota</taxon>
        <taxon>Glomeromycotina</taxon>
        <taxon>Glomeromycetes</taxon>
        <taxon>Glomerales</taxon>
        <taxon>Glomeraceae</taxon>
        <taxon>Rhizophagus</taxon>
    </lineage>
</organism>
<dbReference type="AlphaFoldDB" id="A0A2I1HIQ0"/>